<dbReference type="Pfam" id="PF01943">
    <property type="entry name" value="Polysacc_synt"/>
    <property type="match status" value="1"/>
</dbReference>
<keyword evidence="8" id="KW-1185">Reference proteome</keyword>
<dbReference type="Proteomes" id="UP001449657">
    <property type="component" value="Chromosome"/>
</dbReference>
<evidence type="ECO:0000256" key="5">
    <source>
        <dbReference type="ARBA" id="ARBA00023136"/>
    </source>
</evidence>
<feature type="transmembrane region" description="Helical" evidence="6">
    <location>
        <begin position="403"/>
        <end position="423"/>
    </location>
</feature>
<feature type="transmembrane region" description="Helical" evidence="6">
    <location>
        <begin position="147"/>
        <end position="168"/>
    </location>
</feature>
<keyword evidence="5 6" id="KW-0472">Membrane</keyword>
<comment type="subcellular location">
    <subcellularLocation>
        <location evidence="1">Cell membrane</location>
        <topology evidence="1">Multi-pass membrane protein</topology>
    </subcellularLocation>
</comment>
<protein>
    <submittedName>
        <fullName evidence="7">Polysaccharide biosynthesis C-terminal domain-containing protein</fullName>
    </submittedName>
</protein>
<evidence type="ECO:0000256" key="1">
    <source>
        <dbReference type="ARBA" id="ARBA00004651"/>
    </source>
</evidence>
<accession>A0ABZ2Z4U3</accession>
<reference evidence="7 8" key="1">
    <citation type="submission" date="2024-03" db="EMBL/GenBank/DDBJ databases">
        <title>Chitinophaga caseinilytica sp. nov., a casein hydrolysing bacterium isolated from forest soil.</title>
        <authorList>
            <person name="Lee D.S."/>
            <person name="Han D.M."/>
            <person name="Baek J.H."/>
            <person name="Choi D.G."/>
            <person name="Jeon J.H."/>
            <person name="Jeon C.O."/>
        </authorList>
    </citation>
    <scope>NUCLEOTIDE SEQUENCE [LARGE SCALE GENOMIC DNA]</scope>
    <source>
        <strain evidence="7 8">KACC 19118</strain>
    </source>
</reference>
<evidence type="ECO:0000313" key="7">
    <source>
        <dbReference type="EMBL" id="WZN47177.1"/>
    </source>
</evidence>
<keyword evidence="3 6" id="KW-0812">Transmembrane</keyword>
<proteinExistence type="predicted"/>
<gene>
    <name evidence="7" type="ORF">WJU22_03155</name>
</gene>
<dbReference type="PANTHER" id="PTHR30250">
    <property type="entry name" value="PST FAMILY PREDICTED COLANIC ACID TRANSPORTER"/>
    <property type="match status" value="1"/>
</dbReference>
<dbReference type="EMBL" id="CP150096">
    <property type="protein sequence ID" value="WZN47177.1"/>
    <property type="molecule type" value="Genomic_DNA"/>
</dbReference>
<feature type="transmembrane region" description="Helical" evidence="6">
    <location>
        <begin position="268"/>
        <end position="287"/>
    </location>
</feature>
<keyword evidence="4 6" id="KW-1133">Transmembrane helix</keyword>
<dbReference type="InterPro" id="IPR050833">
    <property type="entry name" value="Poly_Biosynth_Transport"/>
</dbReference>
<feature type="transmembrane region" description="Helical" evidence="6">
    <location>
        <begin position="344"/>
        <end position="364"/>
    </location>
</feature>
<dbReference type="PANTHER" id="PTHR30250:SF11">
    <property type="entry name" value="O-ANTIGEN TRANSPORTER-RELATED"/>
    <property type="match status" value="1"/>
</dbReference>
<evidence type="ECO:0000256" key="2">
    <source>
        <dbReference type="ARBA" id="ARBA00022475"/>
    </source>
</evidence>
<feature type="transmembrane region" description="Helical" evidence="6">
    <location>
        <begin position="82"/>
        <end position="104"/>
    </location>
</feature>
<feature type="transmembrane region" description="Helical" evidence="6">
    <location>
        <begin position="435"/>
        <end position="453"/>
    </location>
</feature>
<feature type="transmembrane region" description="Helical" evidence="6">
    <location>
        <begin position="12"/>
        <end position="32"/>
    </location>
</feature>
<keyword evidence="2" id="KW-1003">Cell membrane</keyword>
<name>A0ABZ2Z4U3_9BACT</name>
<feature type="transmembrane region" description="Helical" evidence="6">
    <location>
        <begin position="226"/>
        <end position="248"/>
    </location>
</feature>
<dbReference type="RefSeq" id="WP_341841837.1">
    <property type="nucleotide sequence ID" value="NZ_CP149792.1"/>
</dbReference>
<evidence type="ECO:0000256" key="6">
    <source>
        <dbReference type="SAM" id="Phobius"/>
    </source>
</evidence>
<evidence type="ECO:0000256" key="3">
    <source>
        <dbReference type="ARBA" id="ARBA00022692"/>
    </source>
</evidence>
<dbReference type="InterPro" id="IPR002797">
    <property type="entry name" value="Polysacc_synth"/>
</dbReference>
<sequence>MGNIKKLAGATIWYGVPTIVHRFLGFILQLFLTSVFPAEKFGEVGQLYAFIPFCNIIFTYGLETSYFRFTQSVEKDRLFNTLNVSMIVSTILFSGILLIGSPVLADGLGFPGRADLVMLATGVLFFDTLTTIPFARLRQEGRPRKFAAVKLATIVVQIVLTVFILKYAPKLHAQGHLSWYNPDRGVEYFVIANMIASACSLLFLSKEFSTFRWKFDKTLWKEVIRYSWPLIAIGLGGMINEMLSRLIFPQVYPASREVSMSLLGIFSANYKLAVLITISITAFRMGAEPFFFNQSDRKDAPQTYARVMKYFTMFMGAAFLVVALFLDIWSWLITRGADKSYAEGLHVVPVLAMATVFLGIYYNLTIWYKLTNRNLMGVWITMGGALVTIVLNIWWIPQFSYTGSAWATFVCYASMMTASYLLGQKYYPVPYEVPKVLGYLGLAAALYVLHDYIKAQGLGFWPVHIAAVVELGVYLAVIAWSERKDIARLLSRKAG</sequence>
<organism evidence="7 8">
    <name type="scientific">Chitinophaga caseinilytica</name>
    <dbReference type="NCBI Taxonomy" id="2267521"/>
    <lineage>
        <taxon>Bacteria</taxon>
        <taxon>Pseudomonadati</taxon>
        <taxon>Bacteroidota</taxon>
        <taxon>Chitinophagia</taxon>
        <taxon>Chitinophagales</taxon>
        <taxon>Chitinophagaceae</taxon>
        <taxon>Chitinophaga</taxon>
    </lineage>
</organism>
<feature type="transmembrane region" description="Helical" evidence="6">
    <location>
        <begin position="459"/>
        <end position="480"/>
    </location>
</feature>
<feature type="transmembrane region" description="Helical" evidence="6">
    <location>
        <begin position="376"/>
        <end position="397"/>
    </location>
</feature>
<evidence type="ECO:0000256" key="4">
    <source>
        <dbReference type="ARBA" id="ARBA00022989"/>
    </source>
</evidence>
<feature type="transmembrane region" description="Helical" evidence="6">
    <location>
        <begin position="44"/>
        <end position="62"/>
    </location>
</feature>
<feature type="transmembrane region" description="Helical" evidence="6">
    <location>
        <begin position="188"/>
        <end position="205"/>
    </location>
</feature>
<evidence type="ECO:0000313" key="8">
    <source>
        <dbReference type="Proteomes" id="UP001449657"/>
    </source>
</evidence>
<feature type="transmembrane region" description="Helical" evidence="6">
    <location>
        <begin position="116"/>
        <end position="135"/>
    </location>
</feature>
<feature type="transmembrane region" description="Helical" evidence="6">
    <location>
        <begin position="307"/>
        <end position="332"/>
    </location>
</feature>